<protein>
    <submittedName>
        <fullName evidence="1">Uncharacterized protein</fullName>
    </submittedName>
</protein>
<dbReference type="EMBL" id="JBBNAG010000008">
    <property type="protein sequence ID" value="KAK9111623.1"/>
    <property type="molecule type" value="Genomic_DNA"/>
</dbReference>
<dbReference type="Proteomes" id="UP001419268">
    <property type="component" value="Unassembled WGS sequence"/>
</dbReference>
<dbReference type="AlphaFoldDB" id="A0AAP0NLV6"/>
<proteinExistence type="predicted"/>
<name>A0AAP0NLV6_9MAGN</name>
<accession>A0AAP0NLV6</accession>
<reference evidence="1 2" key="1">
    <citation type="submission" date="2024-01" db="EMBL/GenBank/DDBJ databases">
        <title>Genome assemblies of Stephania.</title>
        <authorList>
            <person name="Yang L."/>
        </authorList>
    </citation>
    <scope>NUCLEOTIDE SEQUENCE [LARGE SCALE GENOMIC DNA]</scope>
    <source>
        <strain evidence="1">JXDWG</strain>
        <tissue evidence="1">Leaf</tissue>
    </source>
</reference>
<comment type="caution">
    <text evidence="1">The sequence shown here is derived from an EMBL/GenBank/DDBJ whole genome shotgun (WGS) entry which is preliminary data.</text>
</comment>
<keyword evidence="2" id="KW-1185">Reference proteome</keyword>
<evidence type="ECO:0000313" key="2">
    <source>
        <dbReference type="Proteomes" id="UP001419268"/>
    </source>
</evidence>
<organism evidence="1 2">
    <name type="scientific">Stephania cephalantha</name>
    <dbReference type="NCBI Taxonomy" id="152367"/>
    <lineage>
        <taxon>Eukaryota</taxon>
        <taxon>Viridiplantae</taxon>
        <taxon>Streptophyta</taxon>
        <taxon>Embryophyta</taxon>
        <taxon>Tracheophyta</taxon>
        <taxon>Spermatophyta</taxon>
        <taxon>Magnoliopsida</taxon>
        <taxon>Ranunculales</taxon>
        <taxon>Menispermaceae</taxon>
        <taxon>Menispermoideae</taxon>
        <taxon>Cissampelideae</taxon>
        <taxon>Stephania</taxon>
    </lineage>
</organism>
<gene>
    <name evidence="1" type="ORF">Scep_019142</name>
</gene>
<sequence length="74" mass="8489">MKNSNGLGKYLDVQMVEGQSQREMCNGIVENHSKIVMIWREEFLTPPGMETLLKAVEQALPSHHMSIFLFLKAR</sequence>
<evidence type="ECO:0000313" key="1">
    <source>
        <dbReference type="EMBL" id="KAK9111623.1"/>
    </source>
</evidence>